<dbReference type="RefSeq" id="WP_143814080.1">
    <property type="nucleotide sequence ID" value="NZ_FUXP01000001.1"/>
</dbReference>
<organism evidence="2 3">
    <name type="scientific">Lysobacter spongiicola DSM 21749</name>
    <dbReference type="NCBI Taxonomy" id="1122188"/>
    <lineage>
        <taxon>Bacteria</taxon>
        <taxon>Pseudomonadati</taxon>
        <taxon>Pseudomonadota</taxon>
        <taxon>Gammaproteobacteria</taxon>
        <taxon>Lysobacterales</taxon>
        <taxon>Lysobacteraceae</taxon>
        <taxon>Novilysobacter</taxon>
    </lineage>
</organism>
<feature type="signal peptide" evidence="1">
    <location>
        <begin position="1"/>
        <end position="33"/>
    </location>
</feature>
<evidence type="ECO:0000313" key="2">
    <source>
        <dbReference type="EMBL" id="SJZ63028.1"/>
    </source>
</evidence>
<dbReference type="OrthoDB" id="6019292at2"/>
<evidence type="ECO:0000313" key="3">
    <source>
        <dbReference type="Proteomes" id="UP000190061"/>
    </source>
</evidence>
<dbReference type="STRING" id="1122188.SAMN02745674_00311"/>
<dbReference type="AlphaFoldDB" id="A0A1T4M8B9"/>
<accession>A0A1T4M8B9</accession>
<keyword evidence="1" id="KW-0732">Signal</keyword>
<name>A0A1T4M8B9_9GAMM</name>
<dbReference type="EMBL" id="FUXP01000001">
    <property type="protein sequence ID" value="SJZ63028.1"/>
    <property type="molecule type" value="Genomic_DNA"/>
</dbReference>
<sequence length="253" mass="26392">MQVPSLRFSLRPASLPLAIAALVFGGAVATASAGQDRGGEQSVVAVQAEALEAPDSRVEGDLAMDGAVAAAVVGAISTRFDERDVAVKLDQVDVEPLSVRDRAVSGHGRMRIGDGEAWMPLSFEAVYDTRTATVGYPYLVLGDTGAGDVLDAGSEVAVELVERVNAALAAEFAGQPVELELERVVAAPAGGRYLRVRATGTADFDTEGTTAAQVQALYDQRSGDWIDLDYELGTTANWAGDQPEPVATSVATR</sequence>
<protein>
    <recommendedName>
        <fullName evidence="4">Outer membrane lipoprotein-sorting protein</fullName>
    </recommendedName>
</protein>
<gene>
    <name evidence="2" type="ORF">SAMN02745674_00311</name>
</gene>
<proteinExistence type="predicted"/>
<reference evidence="2 3" key="1">
    <citation type="submission" date="2017-02" db="EMBL/GenBank/DDBJ databases">
        <authorList>
            <person name="Peterson S.W."/>
        </authorList>
    </citation>
    <scope>NUCLEOTIDE SEQUENCE [LARGE SCALE GENOMIC DNA]</scope>
    <source>
        <strain evidence="2 3">DSM 21749</strain>
    </source>
</reference>
<dbReference type="Proteomes" id="UP000190061">
    <property type="component" value="Unassembled WGS sequence"/>
</dbReference>
<keyword evidence="3" id="KW-1185">Reference proteome</keyword>
<evidence type="ECO:0000256" key="1">
    <source>
        <dbReference type="SAM" id="SignalP"/>
    </source>
</evidence>
<feature type="chain" id="PRO_5012617195" description="Outer membrane lipoprotein-sorting protein" evidence="1">
    <location>
        <begin position="34"/>
        <end position="253"/>
    </location>
</feature>
<evidence type="ECO:0008006" key="4">
    <source>
        <dbReference type="Google" id="ProtNLM"/>
    </source>
</evidence>